<sequence length="105" mass="11227">MLKHVSISPWRGRADSLSLSSSGGASSCGSGSPTPVHTPPPSRASSCASLAPLTALSSFSPADTAPQQVSTFLFFLILPQNPESGNEMWDFIRPTYSTPFYYEEK</sequence>
<dbReference type="EMBL" id="KK107347">
    <property type="protein sequence ID" value="EZA52353.1"/>
    <property type="molecule type" value="Genomic_DNA"/>
</dbReference>
<feature type="region of interest" description="Disordered" evidence="1">
    <location>
        <begin position="13"/>
        <end position="46"/>
    </location>
</feature>
<reference evidence="2 3" key="1">
    <citation type="journal article" date="2014" name="Curr. Biol.">
        <title>The genome of the clonal raider ant Cerapachys biroi.</title>
        <authorList>
            <person name="Oxley P.R."/>
            <person name="Ji L."/>
            <person name="Fetter-Pruneda I."/>
            <person name="McKenzie S.K."/>
            <person name="Li C."/>
            <person name="Hu H."/>
            <person name="Zhang G."/>
            <person name="Kronauer D.J."/>
        </authorList>
    </citation>
    <scope>NUCLEOTIDE SEQUENCE [LARGE SCALE GENOMIC DNA]</scope>
</reference>
<dbReference type="AlphaFoldDB" id="A0A026W8P9"/>
<proteinExistence type="predicted"/>
<dbReference type="Proteomes" id="UP000053097">
    <property type="component" value="Unassembled WGS sequence"/>
</dbReference>
<dbReference type="OrthoDB" id="3908708at2759"/>
<dbReference type="OMA" id="ESGNEMW"/>
<protein>
    <submittedName>
        <fullName evidence="2">Uncharacterized protein</fullName>
    </submittedName>
</protein>
<evidence type="ECO:0000313" key="2">
    <source>
        <dbReference type="EMBL" id="EZA52353.1"/>
    </source>
</evidence>
<feature type="compositionally biased region" description="Low complexity" evidence="1">
    <location>
        <begin position="16"/>
        <end position="32"/>
    </location>
</feature>
<gene>
    <name evidence="2" type="ORF">X777_09023</name>
</gene>
<dbReference type="PROSITE" id="PS51257">
    <property type="entry name" value="PROKAR_LIPOPROTEIN"/>
    <property type="match status" value="1"/>
</dbReference>
<evidence type="ECO:0000313" key="3">
    <source>
        <dbReference type="Proteomes" id="UP000053097"/>
    </source>
</evidence>
<organism evidence="2 3">
    <name type="scientific">Ooceraea biroi</name>
    <name type="common">Clonal raider ant</name>
    <name type="synonym">Cerapachys biroi</name>
    <dbReference type="NCBI Taxonomy" id="2015173"/>
    <lineage>
        <taxon>Eukaryota</taxon>
        <taxon>Metazoa</taxon>
        <taxon>Ecdysozoa</taxon>
        <taxon>Arthropoda</taxon>
        <taxon>Hexapoda</taxon>
        <taxon>Insecta</taxon>
        <taxon>Pterygota</taxon>
        <taxon>Neoptera</taxon>
        <taxon>Endopterygota</taxon>
        <taxon>Hymenoptera</taxon>
        <taxon>Apocrita</taxon>
        <taxon>Aculeata</taxon>
        <taxon>Formicoidea</taxon>
        <taxon>Formicidae</taxon>
        <taxon>Dorylinae</taxon>
        <taxon>Ooceraea</taxon>
    </lineage>
</organism>
<evidence type="ECO:0000256" key="1">
    <source>
        <dbReference type="SAM" id="MobiDB-lite"/>
    </source>
</evidence>
<keyword evidence="3" id="KW-1185">Reference proteome</keyword>
<accession>A0A026W8P9</accession>
<name>A0A026W8P9_OOCBI</name>